<comment type="caution">
    <text evidence="1">The sequence shown here is derived from an EMBL/GenBank/DDBJ whole genome shotgun (WGS) entry which is preliminary data.</text>
</comment>
<dbReference type="RefSeq" id="WP_135203869.1">
    <property type="nucleotide sequence ID" value="NZ_SPVG01000230.1"/>
</dbReference>
<organism evidence="1 2">
    <name type="scientific">Duganella callida</name>
    <dbReference type="NCBI Taxonomy" id="2561932"/>
    <lineage>
        <taxon>Bacteria</taxon>
        <taxon>Pseudomonadati</taxon>
        <taxon>Pseudomonadota</taxon>
        <taxon>Betaproteobacteria</taxon>
        <taxon>Burkholderiales</taxon>
        <taxon>Oxalobacteraceae</taxon>
        <taxon>Telluria group</taxon>
        <taxon>Duganella</taxon>
    </lineage>
</organism>
<protein>
    <submittedName>
        <fullName evidence="1">Uncharacterized protein</fullName>
    </submittedName>
</protein>
<accession>A0A4Y9S5G9</accession>
<keyword evidence="2" id="KW-1185">Reference proteome</keyword>
<evidence type="ECO:0000313" key="1">
    <source>
        <dbReference type="EMBL" id="TFW16591.1"/>
    </source>
</evidence>
<dbReference type="Proteomes" id="UP000297729">
    <property type="component" value="Unassembled WGS sequence"/>
</dbReference>
<proteinExistence type="predicted"/>
<evidence type="ECO:0000313" key="2">
    <source>
        <dbReference type="Proteomes" id="UP000297729"/>
    </source>
</evidence>
<dbReference type="OrthoDB" id="262743at2"/>
<sequence length="185" mass="20991">MNIACIGWGSLLWKPGPLIFATPWQPGGPELPLEFTRNSEDSDELALVITESAPLMPTYWALMTTSYLDDAREQLRQRERIALDHPEWIGTALASNQVASDLRVTTWLARQAFDAVIWTALPPRFHQQDGRAPDEGEALALLSALQGEARRKAEEYIRNIPSEIMTPYRQRIIEALHWPPFADTR</sequence>
<dbReference type="AlphaFoldDB" id="A0A4Y9S5G9"/>
<name>A0A4Y9S5G9_9BURK</name>
<reference evidence="1 2" key="1">
    <citation type="submission" date="2019-03" db="EMBL/GenBank/DDBJ databases">
        <title>Draft Genome Sequence of Duganella callidus sp. nov., a Novel Duganella Species Isolated from Cultivated Soil.</title>
        <authorList>
            <person name="Raths R."/>
            <person name="Peta V."/>
            <person name="Bucking H."/>
        </authorList>
    </citation>
    <scope>NUCLEOTIDE SEQUENCE [LARGE SCALE GENOMIC DNA]</scope>
    <source>
        <strain evidence="1 2">DN04</strain>
    </source>
</reference>
<gene>
    <name evidence="1" type="ORF">E4L98_22995</name>
</gene>
<dbReference type="EMBL" id="SPVG01000230">
    <property type="protein sequence ID" value="TFW16591.1"/>
    <property type="molecule type" value="Genomic_DNA"/>
</dbReference>